<sequence>MKLSFPAEFVATLASPEQLALELFGGTIRVWHTDDQFPTIKLSVKYAILHKLALLTGIHPYIWPPTFLAQLIYLIGTRTPVHHSNILTEGKVVGPAPKSLGFDLFVPPAGLYLSHELATSVV</sequence>
<comment type="caution">
    <text evidence="1">The sequence shown here is derived from an EMBL/GenBank/DDBJ whole genome shotgun (WGS) entry which is preliminary data.</text>
</comment>
<reference evidence="1 2" key="1">
    <citation type="submission" date="2019-08" db="EMBL/GenBank/DDBJ databases">
        <title>Draft genome sequences of two oriental melons (Cucumis melo L. var makuwa).</title>
        <authorList>
            <person name="Kwon S.-Y."/>
        </authorList>
    </citation>
    <scope>NUCLEOTIDE SEQUENCE [LARGE SCALE GENOMIC DNA]</scope>
    <source>
        <strain evidence="2">cv. SW 3</strain>
        <tissue evidence="1">Leaf</tissue>
    </source>
</reference>
<evidence type="ECO:0000313" key="2">
    <source>
        <dbReference type="Proteomes" id="UP000321393"/>
    </source>
</evidence>
<proteinExistence type="predicted"/>
<accession>A0A5A7UGX8</accession>
<dbReference type="Proteomes" id="UP000321393">
    <property type="component" value="Unassembled WGS sequence"/>
</dbReference>
<gene>
    <name evidence="1" type="ORF">E6C27_scaffold1299G00030</name>
</gene>
<organism evidence="1 2">
    <name type="scientific">Cucumis melo var. makuwa</name>
    <name type="common">Oriental melon</name>
    <dbReference type="NCBI Taxonomy" id="1194695"/>
    <lineage>
        <taxon>Eukaryota</taxon>
        <taxon>Viridiplantae</taxon>
        <taxon>Streptophyta</taxon>
        <taxon>Embryophyta</taxon>
        <taxon>Tracheophyta</taxon>
        <taxon>Spermatophyta</taxon>
        <taxon>Magnoliopsida</taxon>
        <taxon>eudicotyledons</taxon>
        <taxon>Gunneridae</taxon>
        <taxon>Pentapetalae</taxon>
        <taxon>rosids</taxon>
        <taxon>fabids</taxon>
        <taxon>Cucurbitales</taxon>
        <taxon>Cucurbitaceae</taxon>
        <taxon>Benincaseae</taxon>
        <taxon>Cucumis</taxon>
    </lineage>
</organism>
<name>A0A5A7UGX8_CUCMM</name>
<dbReference type="EMBL" id="SSTE01010304">
    <property type="protein sequence ID" value="KAA0052781.1"/>
    <property type="molecule type" value="Genomic_DNA"/>
</dbReference>
<dbReference type="AlphaFoldDB" id="A0A5A7UGX8"/>
<protein>
    <submittedName>
        <fullName evidence="1">Uncharacterized protein</fullName>
    </submittedName>
</protein>
<evidence type="ECO:0000313" key="1">
    <source>
        <dbReference type="EMBL" id="KAA0052781.1"/>
    </source>
</evidence>